<keyword evidence="8 10" id="KW-0648">Protein biosynthesis</keyword>
<dbReference type="GO" id="GO:0000049">
    <property type="term" value="F:tRNA binding"/>
    <property type="evidence" value="ECO:0000318"/>
    <property type="project" value="GO_Central"/>
</dbReference>
<evidence type="ECO:0000313" key="13">
    <source>
        <dbReference type="EnsemblMetazoa" id="XP_030837392"/>
    </source>
</evidence>
<feature type="compositionally biased region" description="Basic residues" evidence="11">
    <location>
        <begin position="484"/>
        <end position="496"/>
    </location>
</feature>
<evidence type="ECO:0000256" key="10">
    <source>
        <dbReference type="PIRNR" id="PIRNR017222"/>
    </source>
</evidence>
<keyword evidence="6" id="KW-0677">Repeat</keyword>
<proteinExistence type="inferred from homology"/>
<name>A0A7M7NLH7_STRPU</name>
<evidence type="ECO:0000313" key="14">
    <source>
        <dbReference type="Proteomes" id="UP000007110"/>
    </source>
</evidence>
<dbReference type="GO" id="GO:0003743">
    <property type="term" value="F:translation initiation factor activity"/>
    <property type="evidence" value="ECO:0000318"/>
    <property type="project" value="GO_Central"/>
</dbReference>
<organism evidence="13 14">
    <name type="scientific">Strongylocentrotus purpuratus</name>
    <name type="common">Purple sea urchin</name>
    <dbReference type="NCBI Taxonomy" id="7668"/>
    <lineage>
        <taxon>Eukaryota</taxon>
        <taxon>Metazoa</taxon>
        <taxon>Echinodermata</taxon>
        <taxon>Eleutherozoa</taxon>
        <taxon>Echinozoa</taxon>
        <taxon>Echinoidea</taxon>
        <taxon>Euechinoidea</taxon>
        <taxon>Echinacea</taxon>
        <taxon>Camarodonta</taxon>
        <taxon>Echinidea</taxon>
        <taxon>Strongylocentrotidae</taxon>
        <taxon>Strongylocentrotus</taxon>
    </lineage>
</organism>
<evidence type="ECO:0000256" key="3">
    <source>
        <dbReference type="ARBA" id="ARBA00013819"/>
    </source>
</evidence>
<evidence type="ECO:0000256" key="1">
    <source>
        <dbReference type="ARBA" id="ARBA00003993"/>
    </source>
</evidence>
<dbReference type="SUPFAM" id="SSF82171">
    <property type="entry name" value="DPP6 N-terminal domain-like"/>
    <property type="match status" value="1"/>
</dbReference>
<dbReference type="GO" id="GO:0043022">
    <property type="term" value="F:ribosome binding"/>
    <property type="evidence" value="ECO:0000318"/>
    <property type="project" value="GO_Central"/>
</dbReference>
<dbReference type="InterPro" id="IPR015943">
    <property type="entry name" value="WD40/YVTN_repeat-like_dom_sf"/>
</dbReference>
<dbReference type="CTD" id="83939"/>
<evidence type="ECO:0000256" key="4">
    <source>
        <dbReference type="ARBA" id="ARBA00022540"/>
    </source>
</evidence>
<comment type="similarity">
    <text evidence="2 10">Belongs to the WD repeat EIF2A family.</text>
</comment>
<comment type="function">
    <text evidence="1 10">Functions in the early steps of protein synthesis of a small number of specific mRNAs. Acts by directing the binding of methionyl-tRNAi to 40S ribosomal subunits. In contrast to the eIF-2 complex, it binds methionyl-tRNAi to 40S subunits in a codon-dependent manner, whereas the eIF-2 complex binds methionyl-tRNAi to 40S subunits in a GTP-dependent manner.</text>
</comment>
<reference evidence="13" key="2">
    <citation type="submission" date="2021-01" db="UniProtKB">
        <authorList>
            <consortium name="EnsemblMetazoa"/>
        </authorList>
    </citation>
    <scope>IDENTIFICATION</scope>
</reference>
<dbReference type="OMA" id="RCCAYSP"/>
<dbReference type="RefSeq" id="XP_030837392.1">
    <property type="nucleotide sequence ID" value="XM_030981532.1"/>
</dbReference>
<dbReference type="InterPro" id="IPR013979">
    <property type="entry name" value="TIF_beta_prop-like"/>
</dbReference>
<protein>
    <recommendedName>
        <fullName evidence="3 10">Eukaryotic translation initiation factor 2A</fullName>
        <shortName evidence="10">eIF-2A</shortName>
    </recommendedName>
</protein>
<evidence type="ECO:0000256" key="5">
    <source>
        <dbReference type="ARBA" id="ARBA00022574"/>
    </source>
</evidence>
<keyword evidence="7 10" id="KW-0810">Translation regulation</keyword>
<keyword evidence="5" id="KW-0853">WD repeat</keyword>
<evidence type="ECO:0000256" key="11">
    <source>
        <dbReference type="SAM" id="MobiDB-lite"/>
    </source>
</evidence>
<evidence type="ECO:0000256" key="2">
    <source>
        <dbReference type="ARBA" id="ARBA00009573"/>
    </source>
</evidence>
<dbReference type="KEGG" id="spu:756337"/>
<dbReference type="GeneID" id="756337"/>
<dbReference type="AlphaFoldDB" id="A0A7M7NLH7"/>
<dbReference type="GO" id="GO:0003729">
    <property type="term" value="F:mRNA binding"/>
    <property type="evidence" value="ECO:0000318"/>
    <property type="project" value="GO_Central"/>
</dbReference>
<dbReference type="Proteomes" id="UP000007110">
    <property type="component" value="Unassembled WGS sequence"/>
</dbReference>
<evidence type="ECO:0000259" key="12">
    <source>
        <dbReference type="Pfam" id="PF08662"/>
    </source>
</evidence>
<evidence type="ECO:0000256" key="8">
    <source>
        <dbReference type="ARBA" id="ARBA00022917"/>
    </source>
</evidence>
<dbReference type="PANTHER" id="PTHR13227:SF0">
    <property type="entry name" value="EUKARYOTIC TRANSLATION INITIATION FACTOR 2A"/>
    <property type="match status" value="1"/>
</dbReference>
<keyword evidence="4 10" id="KW-0396">Initiation factor</keyword>
<keyword evidence="14" id="KW-1185">Reference proteome</keyword>
<dbReference type="OrthoDB" id="2194683at2759"/>
<dbReference type="GO" id="GO:0006417">
    <property type="term" value="P:regulation of translation"/>
    <property type="evidence" value="ECO:0007669"/>
    <property type="project" value="UniProtKB-KW"/>
</dbReference>
<dbReference type="FunFam" id="2.130.10.10:FF:000149">
    <property type="entry name" value="Eukaryotic translation initiation factor 2A"/>
    <property type="match status" value="1"/>
</dbReference>
<dbReference type="FunCoup" id="A0A7M7NLH7">
    <property type="interactions" value="2073"/>
</dbReference>
<dbReference type="InParanoid" id="A0A7M7NLH7"/>
<evidence type="ECO:0000256" key="9">
    <source>
        <dbReference type="ARBA" id="ARBA00023054"/>
    </source>
</evidence>
<dbReference type="EnsemblMetazoa" id="XM_030981532">
    <property type="protein sequence ID" value="XP_030837392"/>
    <property type="gene ID" value="LOC756337"/>
</dbReference>
<keyword evidence="9" id="KW-0175">Coiled coil</keyword>
<sequence>MASISSAPCPQLAVRGSEGVYMISGPPSFALNESFGRDSKCSVMTHGAGGRLFAYCNTVSVFVIQLAKCETLLQLDKPKTIGLVISPSGKYLATWEVYSTTPSSPGPTPNAHIWEIASGRCVKSFIMRQNEAWQPQWTDDERICAIQANSEIHFFENGNYESIASRLHLPKVMCRMSGAGSPPHIAAHIPGNKGAPHAVRLFKYPNFDGPGSMIANKSFYKADSVNMIWNKKGSAALIVATQDVDTTGSSYYGETALHFLAVNGDSSNVTVGKKGPVYSVDWSPNSTEFCVVYGFMPAKATLFNLKCESIFDFGTGPRNCVYFNPQGTIIALGGFANLRGHIQFWDRKSFKLISESQAADATFFQWSPDGQHYATAICAPRLRVGNGFKIWHVSGSLLHEYIVPQDNVHIYNVSWQTLPADLFKNKPISKPQGKVIQSAEPQASKEVYRPPGARGKPASFKLNEEEPAQNAPQTEEQKLSKSALKNKKKREAKNKGKPGITDNRSAEQRSALATASFILSEPTPAPAVGVDVEAEKKIKALRKKLKAIEKLKEQQASGKELEKNQLDKLSAETELRRDLAKLEIQ</sequence>
<feature type="region of interest" description="Disordered" evidence="11">
    <location>
        <begin position="553"/>
        <end position="572"/>
    </location>
</feature>
<evidence type="ECO:0000256" key="6">
    <source>
        <dbReference type="ARBA" id="ARBA00022737"/>
    </source>
</evidence>
<dbReference type="Pfam" id="PF08662">
    <property type="entry name" value="eIF2A"/>
    <property type="match status" value="1"/>
</dbReference>
<reference evidence="14" key="1">
    <citation type="submission" date="2015-02" db="EMBL/GenBank/DDBJ databases">
        <title>Genome sequencing for Strongylocentrotus purpuratus.</title>
        <authorList>
            <person name="Murali S."/>
            <person name="Liu Y."/>
            <person name="Vee V."/>
            <person name="English A."/>
            <person name="Wang M."/>
            <person name="Skinner E."/>
            <person name="Han Y."/>
            <person name="Muzny D.M."/>
            <person name="Worley K.C."/>
            <person name="Gibbs R.A."/>
        </authorList>
    </citation>
    <scope>NUCLEOTIDE SEQUENCE</scope>
</reference>
<dbReference type="InterPro" id="IPR011387">
    <property type="entry name" value="TIF2A"/>
</dbReference>
<feature type="domain" description="Translation initiation factor beta propellor-like" evidence="12">
    <location>
        <begin position="217"/>
        <end position="403"/>
    </location>
</feature>
<accession>A0A7M7NLH7</accession>
<evidence type="ECO:0000256" key="7">
    <source>
        <dbReference type="ARBA" id="ARBA00022845"/>
    </source>
</evidence>
<dbReference type="PIRSF" id="PIRSF017222">
    <property type="entry name" value="eIF2A"/>
    <property type="match status" value="1"/>
</dbReference>
<dbReference type="PANTHER" id="PTHR13227">
    <property type="entry name" value="EUKARYOTIC TRANSLATION INITIATION FACTOR 2A"/>
    <property type="match status" value="1"/>
</dbReference>
<feature type="region of interest" description="Disordered" evidence="11">
    <location>
        <begin position="433"/>
        <end position="508"/>
    </location>
</feature>
<dbReference type="Gene3D" id="2.130.10.10">
    <property type="entry name" value="YVTN repeat-like/Quinoprotein amine dehydrogenase"/>
    <property type="match status" value="1"/>
</dbReference>